<evidence type="ECO:0000256" key="2">
    <source>
        <dbReference type="SAM" id="Phobius"/>
    </source>
</evidence>
<keyword evidence="5" id="KW-1185">Reference proteome</keyword>
<dbReference type="RefSeq" id="WP_163900609.1">
    <property type="nucleotide sequence ID" value="NZ_AP022599.1"/>
</dbReference>
<feature type="transmembrane region" description="Helical" evidence="2">
    <location>
        <begin position="49"/>
        <end position="69"/>
    </location>
</feature>
<protein>
    <recommendedName>
        <fullName evidence="3">Protein-glutamine gamma-glutamyltransferase-like C-terminal domain-containing protein</fullName>
    </recommendedName>
</protein>
<dbReference type="AlphaFoldDB" id="A0A7I7UIK0"/>
<dbReference type="InterPro" id="IPR025403">
    <property type="entry name" value="TgpA-like_C"/>
</dbReference>
<evidence type="ECO:0000313" key="4">
    <source>
        <dbReference type="EMBL" id="BBY81308.1"/>
    </source>
</evidence>
<feature type="domain" description="Protein-glutamine gamma-glutamyltransferase-like C-terminal" evidence="3">
    <location>
        <begin position="239"/>
        <end position="307"/>
    </location>
</feature>
<dbReference type="EMBL" id="AP022599">
    <property type="protein sequence ID" value="BBY81308.1"/>
    <property type="molecule type" value="Genomic_DNA"/>
</dbReference>
<keyword evidence="2" id="KW-0812">Transmembrane</keyword>
<keyword evidence="2" id="KW-0472">Membrane</keyword>
<feature type="transmembrane region" description="Helical" evidence="2">
    <location>
        <begin position="165"/>
        <end position="185"/>
    </location>
</feature>
<evidence type="ECO:0000313" key="5">
    <source>
        <dbReference type="Proteomes" id="UP000467252"/>
    </source>
</evidence>
<reference evidence="4 5" key="1">
    <citation type="journal article" date="2019" name="Emerg. Microbes Infect.">
        <title>Comprehensive subspecies identification of 175 nontuberculous mycobacteria species based on 7547 genomic profiles.</title>
        <authorList>
            <person name="Matsumoto Y."/>
            <person name="Kinjo T."/>
            <person name="Motooka D."/>
            <person name="Nabeya D."/>
            <person name="Jung N."/>
            <person name="Uechi K."/>
            <person name="Horii T."/>
            <person name="Iida T."/>
            <person name="Fujita J."/>
            <person name="Nakamura S."/>
        </authorList>
    </citation>
    <scope>NUCLEOTIDE SEQUENCE [LARGE SCALE GENOMIC DNA]</scope>
    <source>
        <strain evidence="4 5">JCM 6370</strain>
    </source>
</reference>
<evidence type="ECO:0000256" key="1">
    <source>
        <dbReference type="SAM" id="MobiDB-lite"/>
    </source>
</evidence>
<sequence length="324" mass="34221">MAGFDKATQRVIAVIALMILAAWSLRGYVPGAAERSVERGPPESNPAALAAVVAMLTAAVAIIGFAIIVRLRDRRPRPPSAGALPRSPGTMGRPTWRFSLIALAAVIAWLLLIVVLSRVAGPEPIEPPPHAGPDTDPAPGVTSSPARLPDEVDGDGSGGSGVVEYLIPPMLILMGLVMLGTAIAARRQRRGGQPDAFADEYLSAPAARKATDSLARAAEIGLAEIGDLSREPREAIIACYAAMERELTRVPGAVPQDCDTPTEVLARAVDRHALPADSATELVELFEEARFSPHVMTEAHRDAAVRVLHRVLAELAERVPEVPA</sequence>
<proteinExistence type="predicted"/>
<evidence type="ECO:0000259" key="3">
    <source>
        <dbReference type="Pfam" id="PF13559"/>
    </source>
</evidence>
<feature type="region of interest" description="Disordered" evidence="1">
    <location>
        <begin position="125"/>
        <end position="156"/>
    </location>
</feature>
<keyword evidence="2" id="KW-1133">Transmembrane helix</keyword>
<organism evidence="4 5">
    <name type="scientific">Mycolicibacterium pulveris</name>
    <name type="common">Mycobacterium pulveris</name>
    <dbReference type="NCBI Taxonomy" id="36813"/>
    <lineage>
        <taxon>Bacteria</taxon>
        <taxon>Bacillati</taxon>
        <taxon>Actinomycetota</taxon>
        <taxon>Actinomycetes</taxon>
        <taxon>Mycobacteriales</taxon>
        <taxon>Mycobacteriaceae</taxon>
        <taxon>Mycolicibacterium</taxon>
    </lineage>
</organism>
<feature type="transmembrane region" description="Helical" evidence="2">
    <location>
        <begin position="12"/>
        <end position="29"/>
    </location>
</feature>
<accession>A0A7I7UIK0</accession>
<name>A0A7I7UIK0_MYCPV</name>
<dbReference type="Pfam" id="PF13559">
    <property type="entry name" value="DUF4129"/>
    <property type="match status" value="1"/>
</dbReference>
<dbReference type="Proteomes" id="UP000467252">
    <property type="component" value="Chromosome"/>
</dbReference>
<gene>
    <name evidence="4" type="ORF">MPUL_24660</name>
</gene>
<feature type="transmembrane region" description="Helical" evidence="2">
    <location>
        <begin position="100"/>
        <end position="120"/>
    </location>
</feature>